<keyword evidence="2" id="KW-0479">Metal-binding</keyword>
<dbReference type="RefSeq" id="WP_188670184.1">
    <property type="nucleotide sequence ID" value="NZ_BMJH01000001.1"/>
</dbReference>
<evidence type="ECO:0000256" key="1">
    <source>
        <dbReference type="ARBA" id="ARBA00022485"/>
    </source>
</evidence>
<protein>
    <recommendedName>
        <fullName evidence="6">4Fe-4S Mo/W bis-MGD-type domain-containing protein</fullName>
    </recommendedName>
</protein>
<dbReference type="GO" id="GO:0043546">
    <property type="term" value="F:molybdopterin cofactor binding"/>
    <property type="evidence" value="ECO:0007669"/>
    <property type="project" value="InterPro"/>
</dbReference>
<keyword evidence="3" id="KW-0560">Oxidoreductase</keyword>
<evidence type="ECO:0000259" key="6">
    <source>
        <dbReference type="PROSITE" id="PS51669"/>
    </source>
</evidence>
<dbReference type="InterPro" id="IPR006963">
    <property type="entry name" value="Mopterin_OxRdtase_4Fe-4S_dom"/>
</dbReference>
<evidence type="ECO:0000256" key="2">
    <source>
        <dbReference type="ARBA" id="ARBA00022723"/>
    </source>
</evidence>
<dbReference type="GO" id="GO:0016020">
    <property type="term" value="C:membrane"/>
    <property type="evidence" value="ECO:0007669"/>
    <property type="project" value="TreeGrafter"/>
</dbReference>
<dbReference type="InterPro" id="IPR006656">
    <property type="entry name" value="Mopterin_OxRdtase"/>
</dbReference>
<dbReference type="SUPFAM" id="SSF53706">
    <property type="entry name" value="Formate dehydrogenase/DMSO reductase, domains 1-3"/>
    <property type="match status" value="1"/>
</dbReference>
<dbReference type="PANTHER" id="PTHR43105">
    <property type="entry name" value="RESPIRATORY NITRATE REDUCTASE"/>
    <property type="match status" value="1"/>
</dbReference>
<dbReference type="GO" id="GO:0016491">
    <property type="term" value="F:oxidoreductase activity"/>
    <property type="evidence" value="ECO:0007669"/>
    <property type="project" value="UniProtKB-KW"/>
</dbReference>
<proteinExistence type="predicted"/>
<feature type="domain" description="4Fe-4S Mo/W bis-MGD-type" evidence="6">
    <location>
        <begin position="14"/>
        <end position="70"/>
    </location>
</feature>
<dbReference type="Pfam" id="PF01568">
    <property type="entry name" value="Molydop_binding"/>
    <property type="match status" value="1"/>
</dbReference>
<gene>
    <name evidence="7" type="ORF">GCM10011410_04170</name>
</gene>
<keyword evidence="1" id="KW-0004">4Fe-4S</keyword>
<accession>A0A916U1S0</accession>
<dbReference type="Pfam" id="PF04879">
    <property type="entry name" value="Molybdop_Fe4S4"/>
    <property type="match status" value="1"/>
</dbReference>
<keyword evidence="5" id="KW-0411">Iron-sulfur</keyword>
<dbReference type="InterPro" id="IPR006657">
    <property type="entry name" value="MoPterin_dinucl-bd_dom"/>
</dbReference>
<reference evidence="7" key="1">
    <citation type="journal article" date="2014" name="Int. J. Syst. Evol. Microbiol.">
        <title>Complete genome sequence of Corynebacterium casei LMG S-19264T (=DSM 44701T), isolated from a smear-ripened cheese.</title>
        <authorList>
            <consortium name="US DOE Joint Genome Institute (JGI-PGF)"/>
            <person name="Walter F."/>
            <person name="Albersmeier A."/>
            <person name="Kalinowski J."/>
            <person name="Ruckert C."/>
        </authorList>
    </citation>
    <scope>NUCLEOTIDE SEQUENCE</scope>
    <source>
        <strain evidence="7">CGMCC 1.15478</strain>
    </source>
</reference>
<dbReference type="Gene3D" id="2.20.25.90">
    <property type="entry name" value="ADC-like domains"/>
    <property type="match status" value="1"/>
</dbReference>
<dbReference type="SUPFAM" id="SSF50692">
    <property type="entry name" value="ADC-like"/>
    <property type="match status" value="1"/>
</dbReference>
<dbReference type="Gene3D" id="3.40.228.10">
    <property type="entry name" value="Dimethylsulfoxide Reductase, domain 2"/>
    <property type="match status" value="1"/>
</dbReference>
<dbReference type="GO" id="GO:0046872">
    <property type="term" value="F:metal ion binding"/>
    <property type="evidence" value="ECO:0007669"/>
    <property type="project" value="UniProtKB-KW"/>
</dbReference>
<dbReference type="Gene3D" id="3.40.50.740">
    <property type="match status" value="2"/>
</dbReference>
<keyword evidence="8" id="KW-1185">Reference proteome</keyword>
<dbReference type="SMART" id="SM00926">
    <property type="entry name" value="Molybdop_Fe4S4"/>
    <property type="match status" value="1"/>
</dbReference>
<evidence type="ECO:0000256" key="5">
    <source>
        <dbReference type="ARBA" id="ARBA00023014"/>
    </source>
</evidence>
<reference evidence="7" key="2">
    <citation type="submission" date="2020-09" db="EMBL/GenBank/DDBJ databases">
        <authorList>
            <person name="Sun Q."/>
            <person name="Zhou Y."/>
        </authorList>
    </citation>
    <scope>NUCLEOTIDE SEQUENCE</scope>
    <source>
        <strain evidence="7">CGMCC 1.15478</strain>
    </source>
</reference>
<evidence type="ECO:0000313" key="8">
    <source>
        <dbReference type="Proteomes" id="UP000641514"/>
    </source>
</evidence>
<dbReference type="Pfam" id="PF00384">
    <property type="entry name" value="Molybdopterin"/>
    <property type="match status" value="1"/>
</dbReference>
<dbReference type="AlphaFoldDB" id="A0A916U1S0"/>
<organism evidence="7 8">
    <name type="scientific">Hoyosella rhizosphaerae</name>
    <dbReference type="NCBI Taxonomy" id="1755582"/>
    <lineage>
        <taxon>Bacteria</taxon>
        <taxon>Bacillati</taxon>
        <taxon>Actinomycetota</taxon>
        <taxon>Actinomycetes</taxon>
        <taxon>Mycobacteriales</taxon>
        <taxon>Hoyosellaceae</taxon>
        <taxon>Hoyosella</taxon>
    </lineage>
</organism>
<dbReference type="EMBL" id="BMJH01000001">
    <property type="protein sequence ID" value="GGC54945.1"/>
    <property type="molecule type" value="Genomic_DNA"/>
</dbReference>
<comment type="caution">
    <text evidence="7">The sequence shown here is derived from an EMBL/GenBank/DDBJ whole genome shotgun (WGS) entry which is preliminary data.</text>
</comment>
<dbReference type="PROSITE" id="PS51669">
    <property type="entry name" value="4FE4S_MOW_BIS_MGD"/>
    <property type="match status" value="1"/>
</dbReference>
<name>A0A916U1S0_9ACTN</name>
<dbReference type="GO" id="GO:0051539">
    <property type="term" value="F:4 iron, 4 sulfur cluster binding"/>
    <property type="evidence" value="ECO:0007669"/>
    <property type="project" value="UniProtKB-KW"/>
</dbReference>
<dbReference type="Gene3D" id="2.40.40.20">
    <property type="match status" value="1"/>
</dbReference>
<evidence type="ECO:0000256" key="3">
    <source>
        <dbReference type="ARBA" id="ARBA00023002"/>
    </source>
</evidence>
<dbReference type="InterPro" id="IPR009010">
    <property type="entry name" value="Asp_de-COase-like_dom_sf"/>
</dbReference>
<dbReference type="PANTHER" id="PTHR43105:SF9">
    <property type="entry name" value="NADPH-FE(3+) OXIDOREDUCTASE SUBUNIT ALPHA"/>
    <property type="match status" value="1"/>
</dbReference>
<keyword evidence="4" id="KW-0408">Iron</keyword>
<evidence type="ECO:0000256" key="4">
    <source>
        <dbReference type="ARBA" id="ARBA00023004"/>
    </source>
</evidence>
<sequence>MTTRHTPPPDPSAGSWGKTACILCECNCGLEVLVKDRELVKIRGDKDHPGSAGYTCEKPLRLDKYQNGAHRIDTPMRRRPDGTYEAIDWDTALDEIAAKLANIKARHGGDTIFFYGGGGQGNHLGGAYGRALFHAVGAQYMSSALAQEKTGEGWVDSLLYGNHTTGDFENTEVAVFIGKNPWQSHGVARARPVLREISRDPTRTMIVIDPRRSETAEIADIHLQVKPGTDAWCVSALAATITQEGLTNNPWLDEHTTGADDVIAQLNDIDIEDYSRRCGVPEELIRIAARRIATAESAAVYEDLGVQMSPNSTLVSYLNKMLWMLTGNFAKPGGMHIHSWMFPIMGRWHPIPTDEPIRAKALRRLVGTAAMQSGATPLRKAVAAASRIRITRTVAAATSDAALTAFFPAVAVPVARHIANVLSVADGPATTPVTQARIFSGHIPCNSITEEILTDHPRRFRAMWIDSSNPVHSLSQSQRFREAMAELELSVVVDVAMTETARCASYVLPASSQFEKYEAALFTLHFPHNAFQLRAPLMKPLAGTRPEPEIYAGIIDRLGVVDGTLIADLTAAAQVSRGAFALAFFSAIKNRPQLAGLVPYLLYRTLGTTLPEGQQSAALIWGLAHLCAIAQPDGVARAGYKASGFGQGEALFEDILARKEGVTFTDDRYEDAWKYIQHPDGKIHIAIPELLAELDRIDRVEPSYTSDEFPFVMSVGERRSFTANVIIRNPEWRRRDAEGALRISTADAEELGIGNGAQVRVTTESGSAQTVAEVFDGMQRGHISLPNGFGVRYPDGQGGESETGVAPNNLTSLSRRDRFFGTPWHKNVPARIEVV</sequence>
<dbReference type="InterPro" id="IPR050123">
    <property type="entry name" value="Prok_molybdopt-oxidoreductase"/>
</dbReference>
<dbReference type="Proteomes" id="UP000641514">
    <property type="component" value="Unassembled WGS sequence"/>
</dbReference>
<evidence type="ECO:0000313" key="7">
    <source>
        <dbReference type="EMBL" id="GGC54945.1"/>
    </source>
</evidence>